<dbReference type="InterPro" id="IPR013096">
    <property type="entry name" value="Cupin_2"/>
</dbReference>
<dbReference type="RefSeq" id="WP_285453024.1">
    <property type="nucleotide sequence ID" value="NZ_CP127173.1"/>
</dbReference>
<proteinExistence type="predicted"/>
<dbReference type="Proteomes" id="UP001227101">
    <property type="component" value="Chromosome"/>
</dbReference>
<dbReference type="InterPro" id="IPR011051">
    <property type="entry name" value="RmlC_Cupin_sf"/>
</dbReference>
<evidence type="ECO:0000313" key="2">
    <source>
        <dbReference type="EMBL" id="WIV55963.1"/>
    </source>
</evidence>
<dbReference type="SUPFAM" id="SSF51182">
    <property type="entry name" value="RmlC-like cupins"/>
    <property type="match status" value="1"/>
</dbReference>
<keyword evidence="3" id="KW-1185">Reference proteome</keyword>
<dbReference type="Gene3D" id="2.60.120.10">
    <property type="entry name" value="Jelly Rolls"/>
    <property type="match status" value="1"/>
</dbReference>
<dbReference type="InterPro" id="IPR014710">
    <property type="entry name" value="RmlC-like_jellyroll"/>
</dbReference>
<sequence length="153" mass="16797">MPLHVPGDQVHEEVADMGDTSFSTQAVYGNSASLMFATRPPGYHSRPHRHDCEQLNLLRAGAVWVFIEDRAFHLKAGDFLRIPAGAVHWAWNKSDAPCEMVEVHSPGLQADPTIREFAVGLFDERETPALAGTPVTEFVTDGFDAAVVEKLAE</sequence>
<dbReference type="Pfam" id="PF07883">
    <property type="entry name" value="Cupin_2"/>
    <property type="match status" value="1"/>
</dbReference>
<evidence type="ECO:0000313" key="3">
    <source>
        <dbReference type="Proteomes" id="UP001227101"/>
    </source>
</evidence>
<organism evidence="2 3">
    <name type="scientific">Amycolatopsis nalaikhensis</name>
    <dbReference type="NCBI Taxonomy" id="715472"/>
    <lineage>
        <taxon>Bacteria</taxon>
        <taxon>Bacillati</taxon>
        <taxon>Actinomycetota</taxon>
        <taxon>Actinomycetes</taxon>
        <taxon>Pseudonocardiales</taxon>
        <taxon>Pseudonocardiaceae</taxon>
        <taxon>Amycolatopsis</taxon>
    </lineage>
</organism>
<dbReference type="EMBL" id="CP127173">
    <property type="protein sequence ID" value="WIV55963.1"/>
    <property type="molecule type" value="Genomic_DNA"/>
</dbReference>
<protein>
    <submittedName>
        <fullName evidence="2">Cupin domain-containing protein</fullName>
    </submittedName>
</protein>
<gene>
    <name evidence="2" type="ORF">QP939_45390</name>
</gene>
<accession>A0ABY8XK29</accession>
<dbReference type="PANTHER" id="PTHR43346:SF1">
    <property type="entry name" value="QUERCETIN 2,3-DIOXYGENASE-RELATED"/>
    <property type="match status" value="1"/>
</dbReference>
<evidence type="ECO:0000259" key="1">
    <source>
        <dbReference type="Pfam" id="PF07883"/>
    </source>
</evidence>
<name>A0ABY8XK29_9PSEU</name>
<reference evidence="2 3" key="1">
    <citation type="submission" date="2023-06" db="EMBL/GenBank/DDBJ databases">
        <authorList>
            <person name="Oyuntsetseg B."/>
            <person name="Kim S.B."/>
        </authorList>
    </citation>
    <scope>NUCLEOTIDE SEQUENCE [LARGE SCALE GENOMIC DNA]</scope>
    <source>
        <strain evidence="2 3">2-2</strain>
    </source>
</reference>
<feature type="domain" description="Cupin type-2" evidence="1">
    <location>
        <begin position="37"/>
        <end position="103"/>
    </location>
</feature>
<dbReference type="InterPro" id="IPR052538">
    <property type="entry name" value="Flavonoid_dioxygenase-like"/>
</dbReference>
<dbReference type="PANTHER" id="PTHR43346">
    <property type="entry name" value="LIGAND BINDING DOMAIN PROTEIN, PUTATIVE (AFU_ORTHOLOGUE AFUA_6G14370)-RELATED"/>
    <property type="match status" value="1"/>
</dbReference>